<accession>A0A7X4YNU5</accession>
<dbReference type="Gene3D" id="2.102.10.10">
    <property type="entry name" value="Rieske [2Fe-2S] iron-sulphur domain"/>
    <property type="match status" value="1"/>
</dbReference>
<evidence type="ECO:0000256" key="1">
    <source>
        <dbReference type="ARBA" id="ARBA00022714"/>
    </source>
</evidence>
<dbReference type="OrthoDB" id="9795104at2"/>
<dbReference type="PANTHER" id="PTHR21496:SF23">
    <property type="entry name" value="3-PHENYLPROPIONATE_CINNAMIC ACID DIOXYGENASE FERREDOXIN SUBUNIT"/>
    <property type="match status" value="1"/>
</dbReference>
<dbReference type="Pfam" id="PF00355">
    <property type="entry name" value="Rieske"/>
    <property type="match status" value="1"/>
</dbReference>
<reference evidence="6 7" key="1">
    <citation type="submission" date="2020-01" db="EMBL/GenBank/DDBJ databases">
        <title>Paenibacillus soybeanensis sp. nov. isolated from the nodules of soybean (Glycine max(L.) Merr).</title>
        <authorList>
            <person name="Wang H."/>
        </authorList>
    </citation>
    <scope>NUCLEOTIDE SEQUENCE [LARGE SCALE GENOMIC DNA]</scope>
    <source>
        <strain evidence="6 7">DSM 23054</strain>
    </source>
</reference>
<evidence type="ECO:0000256" key="3">
    <source>
        <dbReference type="ARBA" id="ARBA00023004"/>
    </source>
</evidence>
<evidence type="ECO:0000313" key="7">
    <source>
        <dbReference type="Proteomes" id="UP000558113"/>
    </source>
</evidence>
<dbReference type="PROSITE" id="PS51296">
    <property type="entry name" value="RIESKE"/>
    <property type="match status" value="1"/>
</dbReference>
<comment type="caution">
    <text evidence="6">The sequence shown here is derived from an EMBL/GenBank/DDBJ whole genome shotgun (WGS) entry which is preliminary data.</text>
</comment>
<evidence type="ECO:0000256" key="4">
    <source>
        <dbReference type="ARBA" id="ARBA00023014"/>
    </source>
</evidence>
<keyword evidence="1" id="KW-0001">2Fe-2S</keyword>
<dbReference type="GO" id="GO:0051537">
    <property type="term" value="F:2 iron, 2 sulfur cluster binding"/>
    <property type="evidence" value="ECO:0007669"/>
    <property type="project" value="UniProtKB-KW"/>
</dbReference>
<dbReference type="RefSeq" id="WP_161696008.1">
    <property type="nucleotide sequence ID" value="NZ_JAAAMU010000003.1"/>
</dbReference>
<keyword evidence="2" id="KW-0479">Metal-binding</keyword>
<keyword evidence="7" id="KW-1185">Reference proteome</keyword>
<keyword evidence="4" id="KW-0411">Iron-sulfur</keyword>
<proteinExistence type="predicted"/>
<gene>
    <name evidence="6" type="ORF">GT003_07455</name>
</gene>
<dbReference type="GO" id="GO:0016705">
    <property type="term" value="F:oxidoreductase activity, acting on paired donors, with incorporation or reduction of molecular oxygen"/>
    <property type="evidence" value="ECO:0007669"/>
    <property type="project" value="UniProtKB-ARBA"/>
</dbReference>
<keyword evidence="3" id="KW-0408">Iron</keyword>
<name>A0A7X4YNU5_9BACL</name>
<dbReference type="GO" id="GO:0046872">
    <property type="term" value="F:metal ion binding"/>
    <property type="evidence" value="ECO:0007669"/>
    <property type="project" value="UniProtKB-KW"/>
</dbReference>
<evidence type="ECO:0000256" key="2">
    <source>
        <dbReference type="ARBA" id="ARBA00022723"/>
    </source>
</evidence>
<feature type="domain" description="Rieske" evidence="5">
    <location>
        <begin position="4"/>
        <end position="114"/>
    </location>
</feature>
<dbReference type="PANTHER" id="PTHR21496">
    <property type="entry name" value="FERREDOXIN-RELATED"/>
    <property type="match status" value="1"/>
</dbReference>
<dbReference type="SUPFAM" id="SSF50022">
    <property type="entry name" value="ISP domain"/>
    <property type="match status" value="1"/>
</dbReference>
<dbReference type="Proteomes" id="UP000558113">
    <property type="component" value="Unassembled WGS sequence"/>
</dbReference>
<dbReference type="InterPro" id="IPR017941">
    <property type="entry name" value="Rieske_2Fe-2S"/>
</dbReference>
<protein>
    <submittedName>
        <fullName evidence="6">Rieske 2Fe-2S domain-containing protein</fullName>
    </submittedName>
</protein>
<dbReference type="EMBL" id="JAAAMU010000003">
    <property type="protein sequence ID" value="NBC68819.1"/>
    <property type="molecule type" value="Genomic_DNA"/>
</dbReference>
<organism evidence="6 7">
    <name type="scientific">Paenibacillus sacheonensis</name>
    <dbReference type="NCBI Taxonomy" id="742054"/>
    <lineage>
        <taxon>Bacteria</taxon>
        <taxon>Bacillati</taxon>
        <taxon>Bacillota</taxon>
        <taxon>Bacilli</taxon>
        <taxon>Bacillales</taxon>
        <taxon>Paenibacillaceae</taxon>
        <taxon>Paenibacillus</taxon>
    </lineage>
</organism>
<dbReference type="GO" id="GO:0004497">
    <property type="term" value="F:monooxygenase activity"/>
    <property type="evidence" value="ECO:0007669"/>
    <property type="project" value="UniProtKB-ARBA"/>
</dbReference>
<evidence type="ECO:0000259" key="5">
    <source>
        <dbReference type="PROSITE" id="PS51296"/>
    </source>
</evidence>
<dbReference type="AlphaFoldDB" id="A0A7X4YNU5"/>
<evidence type="ECO:0000313" key="6">
    <source>
        <dbReference type="EMBL" id="NBC68819.1"/>
    </source>
</evidence>
<dbReference type="InterPro" id="IPR036922">
    <property type="entry name" value="Rieske_2Fe-2S_sf"/>
</dbReference>
<sequence>MTVHFVANEASIVDGKPMIVEIQGRSIGVYRIKGELFALHNYCPHAGAPLCKGAVEGTALGSNVYEYTFGRKGEIVRCPWHGWEFDIKSGISLHDPAVRAKSYKVVVEEGKVGIVLR</sequence>